<dbReference type="InterPro" id="IPR015421">
    <property type="entry name" value="PyrdxlP-dep_Trfase_major"/>
</dbReference>
<evidence type="ECO:0000256" key="2">
    <source>
        <dbReference type="PIRSR" id="PIRSR000390-1"/>
    </source>
</evidence>
<dbReference type="EMBL" id="ANIK01000093">
    <property type="protein sequence ID" value="EMJ92114.1"/>
    <property type="molecule type" value="Genomic_DNA"/>
</dbReference>
<dbReference type="RefSeq" id="WP_020774735.1">
    <property type="nucleotide sequence ID" value="NZ_ANIK01000093.1"/>
</dbReference>
<evidence type="ECO:0000256" key="4">
    <source>
        <dbReference type="RuleBase" id="RU004508"/>
    </source>
</evidence>
<dbReference type="InterPro" id="IPR015422">
    <property type="entry name" value="PyrdxlP-dep_Trfase_small"/>
</dbReference>
<dbReference type="Proteomes" id="UP000011988">
    <property type="component" value="Unassembled WGS sequence"/>
</dbReference>
<gene>
    <name evidence="5" type="ORF">LEP1GSC194_1406</name>
</gene>
<dbReference type="Gene3D" id="3.40.640.10">
    <property type="entry name" value="Type I PLP-dependent aspartate aminotransferase-like (Major domain)"/>
    <property type="match status" value="1"/>
</dbReference>
<evidence type="ECO:0000313" key="6">
    <source>
        <dbReference type="Proteomes" id="UP000011988"/>
    </source>
</evidence>
<dbReference type="GO" id="GO:0030170">
    <property type="term" value="F:pyridoxal phosphate binding"/>
    <property type="evidence" value="ECO:0007669"/>
    <property type="project" value="TreeGrafter"/>
</dbReference>
<dbReference type="CDD" id="cd00616">
    <property type="entry name" value="AHBA_syn"/>
    <property type="match status" value="1"/>
</dbReference>
<keyword evidence="3 4" id="KW-0663">Pyridoxal phosphate</keyword>
<reference evidence="5 6" key="1">
    <citation type="submission" date="2013-01" db="EMBL/GenBank/DDBJ databases">
        <authorList>
            <person name="Harkins D.M."/>
            <person name="Durkin A.S."/>
            <person name="Brinkac L.M."/>
            <person name="Haft D.H."/>
            <person name="Selengut J.D."/>
            <person name="Sanka R."/>
            <person name="DePew J."/>
            <person name="Purushe J."/>
            <person name="Galloway R.L."/>
            <person name="Vinetz J.M."/>
            <person name="Sutton G.G."/>
            <person name="Nierman W.C."/>
            <person name="Fouts D.E."/>
        </authorList>
    </citation>
    <scope>NUCLEOTIDE SEQUENCE [LARGE SCALE GENOMIC DNA]</scope>
    <source>
        <strain evidence="5 6">79601</strain>
    </source>
</reference>
<evidence type="ECO:0000313" key="5">
    <source>
        <dbReference type="EMBL" id="EMJ92114.1"/>
    </source>
</evidence>
<feature type="active site" description="Proton acceptor" evidence="2">
    <location>
        <position position="187"/>
    </location>
</feature>
<keyword evidence="5" id="KW-0032">Aminotransferase</keyword>
<name>M6CK44_9LEPT</name>
<dbReference type="PANTHER" id="PTHR30244">
    <property type="entry name" value="TRANSAMINASE"/>
    <property type="match status" value="1"/>
</dbReference>
<proteinExistence type="inferred from homology"/>
<dbReference type="InterPro" id="IPR015424">
    <property type="entry name" value="PyrdxlP-dep_Trfase"/>
</dbReference>
<comment type="similarity">
    <text evidence="1 4">Belongs to the DegT/DnrJ/EryC1 family.</text>
</comment>
<dbReference type="Pfam" id="PF01041">
    <property type="entry name" value="DegT_DnrJ_EryC1"/>
    <property type="match status" value="1"/>
</dbReference>
<comment type="caution">
    <text evidence="5">The sequence shown here is derived from an EMBL/GenBank/DDBJ whole genome shotgun (WGS) entry which is preliminary data.</text>
</comment>
<organism evidence="5 6">
    <name type="scientific">Leptospira alstonii serovar Sichuan str. 79601</name>
    <dbReference type="NCBI Taxonomy" id="1218565"/>
    <lineage>
        <taxon>Bacteria</taxon>
        <taxon>Pseudomonadati</taxon>
        <taxon>Spirochaetota</taxon>
        <taxon>Spirochaetia</taxon>
        <taxon>Leptospirales</taxon>
        <taxon>Leptospiraceae</taxon>
        <taxon>Leptospira</taxon>
    </lineage>
</organism>
<dbReference type="GO" id="GO:0008483">
    <property type="term" value="F:transaminase activity"/>
    <property type="evidence" value="ECO:0007669"/>
    <property type="project" value="UniProtKB-KW"/>
</dbReference>
<dbReference type="InterPro" id="IPR000653">
    <property type="entry name" value="DegT/StrS_aminotransferase"/>
</dbReference>
<evidence type="ECO:0000256" key="1">
    <source>
        <dbReference type="ARBA" id="ARBA00037999"/>
    </source>
</evidence>
<evidence type="ECO:0000256" key="3">
    <source>
        <dbReference type="PIRSR" id="PIRSR000390-2"/>
    </source>
</evidence>
<dbReference type="PIRSF" id="PIRSF000390">
    <property type="entry name" value="PLP_StrS"/>
    <property type="match status" value="1"/>
</dbReference>
<keyword evidence="5" id="KW-0808">Transferase</keyword>
<dbReference type="PANTHER" id="PTHR30244:SF34">
    <property type="entry name" value="DTDP-4-AMINO-4,6-DIDEOXYGALACTOSE TRANSAMINASE"/>
    <property type="match status" value="1"/>
</dbReference>
<dbReference type="SUPFAM" id="SSF53383">
    <property type="entry name" value="PLP-dependent transferases"/>
    <property type="match status" value="1"/>
</dbReference>
<dbReference type="AlphaFoldDB" id="M6CK44"/>
<accession>M6CK44</accession>
<dbReference type="PATRIC" id="fig|1218565.3.peg.3759"/>
<sequence length="395" mass="44555">MDFKIKWSGRSIDYTQEEIDTVVNVMKTADPQTQGKYLQQFESDFSSYLGGQVCFGVTNATHALELIADLSGLKDGDEVIIPGHTYCASAIPFGRTGATLVWADIDPETFLISFESIQKLVTSKTKAIVVVHLYGMIIPNIAEIAKFAKSKNILLIEDCAQSLGAILDGKPCGTFGNFAAFSFHGQKNITTMGEGGILTLKNNDSLVQKVPGLRHNGHAPFLNKTEYWLPAMSNVDLDLDKIWPHNFSLTEAQAALGSVLLKRIRALTEDRKKRAQKFINSFKDFEELVFQKQNDSSSHSHHLLVAKYKAKNKEKDRNDLISILSKKYKIQVIVQYFPLYRYDLFKKMGYGQAVCPETDEFFDNMISFPFHIWMNESDFDYMIASIKQALVELRS</sequence>
<dbReference type="Gene3D" id="3.90.1150.10">
    <property type="entry name" value="Aspartate Aminotransferase, domain 1"/>
    <property type="match status" value="1"/>
</dbReference>
<dbReference type="GO" id="GO:0000271">
    <property type="term" value="P:polysaccharide biosynthetic process"/>
    <property type="evidence" value="ECO:0007669"/>
    <property type="project" value="TreeGrafter"/>
</dbReference>
<dbReference type="OrthoDB" id="9804264at2"/>
<protein>
    <submittedName>
        <fullName evidence="5">DegT/DnrJ/EryC1/StrS aminotransferase family protein</fullName>
    </submittedName>
</protein>
<feature type="modified residue" description="N6-(pyridoxal phosphate)lysine" evidence="3">
    <location>
        <position position="187"/>
    </location>
</feature>